<dbReference type="InterPro" id="IPR004843">
    <property type="entry name" value="Calcineurin-like_PHP"/>
</dbReference>
<proteinExistence type="inferred from homology"/>
<evidence type="ECO:0000313" key="6">
    <source>
        <dbReference type="EMBL" id="NDV00386.1"/>
    </source>
</evidence>
<protein>
    <submittedName>
        <fullName evidence="6">Metallophosphoesterase</fullName>
    </submittedName>
</protein>
<dbReference type="CDD" id="cd07400">
    <property type="entry name" value="MPP_1"/>
    <property type="match status" value="1"/>
</dbReference>
<dbReference type="Proteomes" id="UP000474757">
    <property type="component" value="Unassembled WGS sequence"/>
</dbReference>
<evidence type="ECO:0000256" key="1">
    <source>
        <dbReference type="ARBA" id="ARBA00022723"/>
    </source>
</evidence>
<keyword evidence="2" id="KW-0378">Hydrolase</keyword>
<sequence>MARLVHLSDLHFGRTRPELLDPLVEAVNGLSPDLVAVSGDLSQRARPKQFAEAAALLDRLEAPKLVVPGNHDVPLWNMLLRVVHPFRRYREAFGDDKEPKRMLGDVAVIGVNTVNPHRHQRGKMEDERLTKVIRRLEALPEETLKIIVMHHPIVHPPGSDKEPMDGAVAAARAFSRAGADIVLTGHLHVWGAETFEMPDGRALLFIQAGTGLSTRKRGEPNDFNLIDCSPGQAEVTRYCATEAADAFVPAEPEQFIDGAEGWVKASDPEARPVRGAVIEAAE</sequence>
<feature type="domain" description="Calcineurin-like phosphoesterase" evidence="5">
    <location>
        <begin position="3"/>
        <end position="189"/>
    </location>
</feature>
<dbReference type="RefSeq" id="WP_163890655.1">
    <property type="nucleotide sequence ID" value="NZ_JAAFYS010000001.1"/>
</dbReference>
<dbReference type="PANTHER" id="PTHR42988">
    <property type="entry name" value="PHOSPHOHYDROLASE"/>
    <property type="match status" value="1"/>
</dbReference>
<evidence type="ECO:0000259" key="5">
    <source>
        <dbReference type="Pfam" id="PF00149"/>
    </source>
</evidence>
<dbReference type="Pfam" id="PF00149">
    <property type="entry name" value="Metallophos"/>
    <property type="match status" value="1"/>
</dbReference>
<gene>
    <name evidence="6" type="ORF">GZA08_05300</name>
</gene>
<evidence type="ECO:0000256" key="3">
    <source>
        <dbReference type="ARBA" id="ARBA00023004"/>
    </source>
</evidence>
<comment type="caution">
    <text evidence="6">The sequence shown here is derived from an EMBL/GenBank/DDBJ whole genome shotgun (WGS) entry which is preliminary data.</text>
</comment>
<evidence type="ECO:0000256" key="2">
    <source>
        <dbReference type="ARBA" id="ARBA00022801"/>
    </source>
</evidence>
<organism evidence="6 7">
    <name type="scientific">Pseudoroseicyclus tamaricis</name>
    <dbReference type="NCBI Taxonomy" id="2705421"/>
    <lineage>
        <taxon>Bacteria</taxon>
        <taxon>Pseudomonadati</taxon>
        <taxon>Pseudomonadota</taxon>
        <taxon>Alphaproteobacteria</taxon>
        <taxon>Rhodobacterales</taxon>
        <taxon>Paracoccaceae</taxon>
        <taxon>Pseudoroseicyclus</taxon>
    </lineage>
</organism>
<dbReference type="GO" id="GO:0046872">
    <property type="term" value="F:metal ion binding"/>
    <property type="evidence" value="ECO:0007669"/>
    <property type="project" value="UniProtKB-KW"/>
</dbReference>
<accession>A0A6B2K1W0</accession>
<evidence type="ECO:0000256" key="4">
    <source>
        <dbReference type="ARBA" id="ARBA00025742"/>
    </source>
</evidence>
<dbReference type="Gene3D" id="3.60.21.10">
    <property type="match status" value="1"/>
</dbReference>
<reference evidence="6 7" key="1">
    <citation type="submission" date="2020-02" db="EMBL/GenBank/DDBJ databases">
        <title>Pseudoroseicyclus tamarix, sp. nov., isolated from offshore sediment of a Tamarix chinensis forest.</title>
        <authorList>
            <person name="Gai Y."/>
        </authorList>
    </citation>
    <scope>NUCLEOTIDE SEQUENCE [LARGE SCALE GENOMIC DNA]</scope>
    <source>
        <strain evidence="6 7">CLL3-39</strain>
    </source>
</reference>
<dbReference type="GO" id="GO:0016787">
    <property type="term" value="F:hydrolase activity"/>
    <property type="evidence" value="ECO:0007669"/>
    <property type="project" value="UniProtKB-KW"/>
</dbReference>
<evidence type="ECO:0000313" key="7">
    <source>
        <dbReference type="Proteomes" id="UP000474757"/>
    </source>
</evidence>
<keyword evidence="1" id="KW-0479">Metal-binding</keyword>
<dbReference type="InterPro" id="IPR050884">
    <property type="entry name" value="CNP_phosphodiesterase-III"/>
</dbReference>
<keyword evidence="3" id="KW-0408">Iron</keyword>
<dbReference type="InterPro" id="IPR029052">
    <property type="entry name" value="Metallo-depent_PP-like"/>
</dbReference>
<dbReference type="AlphaFoldDB" id="A0A6B2K1W0"/>
<dbReference type="EMBL" id="JAAGAB010000001">
    <property type="protein sequence ID" value="NDV00386.1"/>
    <property type="molecule type" value="Genomic_DNA"/>
</dbReference>
<comment type="similarity">
    <text evidence="4">Belongs to the cyclic nucleotide phosphodiesterase class-III family.</text>
</comment>
<dbReference type="PANTHER" id="PTHR42988:SF2">
    <property type="entry name" value="CYCLIC NUCLEOTIDE PHOSPHODIESTERASE CBUA0032-RELATED"/>
    <property type="match status" value="1"/>
</dbReference>
<keyword evidence="7" id="KW-1185">Reference proteome</keyword>
<dbReference type="SUPFAM" id="SSF56300">
    <property type="entry name" value="Metallo-dependent phosphatases"/>
    <property type="match status" value="1"/>
</dbReference>
<name>A0A6B2K1W0_9RHOB</name>